<feature type="transmembrane region" description="Helical" evidence="6">
    <location>
        <begin position="336"/>
        <end position="353"/>
    </location>
</feature>
<dbReference type="PANTHER" id="PTHR23513">
    <property type="entry name" value="INTEGRAL MEMBRANE EFFLUX PROTEIN-RELATED"/>
    <property type="match status" value="1"/>
</dbReference>
<feature type="transmembrane region" description="Helical" evidence="6">
    <location>
        <begin position="252"/>
        <end position="274"/>
    </location>
</feature>
<proteinExistence type="predicted"/>
<gene>
    <name evidence="7" type="ORF">BWR10_11745</name>
</gene>
<feature type="transmembrane region" description="Helical" evidence="6">
    <location>
        <begin position="281"/>
        <end position="300"/>
    </location>
</feature>
<dbReference type="InterPro" id="IPR011701">
    <property type="entry name" value="MFS"/>
</dbReference>
<dbReference type="GO" id="GO:0022857">
    <property type="term" value="F:transmembrane transporter activity"/>
    <property type="evidence" value="ECO:0007669"/>
    <property type="project" value="InterPro"/>
</dbReference>
<evidence type="ECO:0000313" key="8">
    <source>
        <dbReference type="Proteomes" id="UP000189067"/>
    </source>
</evidence>
<reference evidence="7 8" key="1">
    <citation type="submission" date="2017-01" db="EMBL/GenBank/DDBJ databases">
        <title>In silico prediction, in vitro antibacterial spectrum and physicochemical properties of a putative bacteriocin produced by Lactobacillus rhamnosus strain L156.4.</title>
        <authorList>
            <person name="Silveira A.M."/>
            <person name="Monteiro A.S."/>
            <person name="Santos V.L."/>
            <person name="Nicoli J.R."/>
            <person name="Azevedo V."/>
            <person name="Soares S.C."/>
            <person name="Castro-Oliveira L."/>
            <person name="Dias-Souza M.V."/>
            <person name="Nardi R.M."/>
        </authorList>
    </citation>
    <scope>NUCLEOTIDE SEQUENCE [LARGE SCALE GENOMIC DNA]</scope>
    <source>
        <strain evidence="7 8">L156.4</strain>
    </source>
</reference>
<evidence type="ECO:0000256" key="3">
    <source>
        <dbReference type="ARBA" id="ARBA00022692"/>
    </source>
</evidence>
<organism evidence="7 8">
    <name type="scientific">Lacticaseibacillus rhamnosus</name>
    <name type="common">Lactobacillus rhamnosus</name>
    <dbReference type="NCBI Taxonomy" id="47715"/>
    <lineage>
        <taxon>Bacteria</taxon>
        <taxon>Bacillati</taxon>
        <taxon>Bacillota</taxon>
        <taxon>Bacilli</taxon>
        <taxon>Lactobacillales</taxon>
        <taxon>Lactobacillaceae</taxon>
        <taxon>Lacticaseibacillus</taxon>
    </lineage>
</organism>
<dbReference type="InterPro" id="IPR036259">
    <property type="entry name" value="MFS_trans_sf"/>
</dbReference>
<dbReference type="Pfam" id="PF07690">
    <property type="entry name" value="MFS_1"/>
    <property type="match status" value="1"/>
</dbReference>
<dbReference type="EMBL" id="MTJY01000049">
    <property type="protein sequence ID" value="ONN73928.1"/>
    <property type="molecule type" value="Genomic_DNA"/>
</dbReference>
<comment type="subcellular location">
    <subcellularLocation>
        <location evidence="1">Cell membrane</location>
        <topology evidence="1">Multi-pass membrane protein</topology>
    </subcellularLocation>
</comment>
<dbReference type="Proteomes" id="UP000189067">
    <property type="component" value="Unassembled WGS sequence"/>
</dbReference>
<accession>A0A5P5ZEV3</accession>
<dbReference type="CDD" id="cd06173">
    <property type="entry name" value="MFS_MefA_like"/>
    <property type="match status" value="1"/>
</dbReference>
<evidence type="ECO:0000256" key="1">
    <source>
        <dbReference type="ARBA" id="ARBA00004651"/>
    </source>
</evidence>
<keyword evidence="4 6" id="KW-1133">Transmembrane helix</keyword>
<feature type="transmembrane region" description="Helical" evidence="6">
    <location>
        <begin position="217"/>
        <end position="240"/>
    </location>
</feature>
<sequence length="394" mass="43239">MIKRMQNALPLLLGYGFSLLGDMVYIYGMNWFLVEQTHQTELLGLINGISGIVLIVANVFAGPIVDSFNRKHMMIFADLLSGVTCFMCAFLLRDVVAGKLLLILTSSVLNVSLAFNSPSAKAVVPNVIHESQIEPFNSVQNTLSSTIKVVGPLVGALLLKLHSNINGFILINGVSFVLSALLIATIRYTEKNSHKEKLQILPKLKSGMAYVRKKETILGLLVLIATINFFAEAYTLSLPYLVKVSLDLNGDWYSAVISIEAIGGIVGGLLLALFNQKSGKNGYYIDVLLLALSILIPGIFRVYPALLFAAFINGFFGTRFNAKVFTALQLITENDYLGRVFSILFIFSALLIPPADFLFGRVIPILGWNVLILSAVGLALSSLLIWMRFIRKLD</sequence>
<feature type="transmembrane region" description="Helical" evidence="6">
    <location>
        <begin position="12"/>
        <end position="30"/>
    </location>
</feature>
<dbReference type="RefSeq" id="WP_005687781.1">
    <property type="nucleotide sequence ID" value="NZ_CACRTK010000024.1"/>
</dbReference>
<feature type="transmembrane region" description="Helical" evidence="6">
    <location>
        <begin position="167"/>
        <end position="188"/>
    </location>
</feature>
<dbReference type="Gene3D" id="1.20.1250.20">
    <property type="entry name" value="MFS general substrate transporter like domains"/>
    <property type="match status" value="1"/>
</dbReference>
<evidence type="ECO:0000256" key="5">
    <source>
        <dbReference type="ARBA" id="ARBA00023136"/>
    </source>
</evidence>
<dbReference type="SUPFAM" id="SSF103473">
    <property type="entry name" value="MFS general substrate transporter"/>
    <property type="match status" value="1"/>
</dbReference>
<feature type="transmembrane region" description="Helical" evidence="6">
    <location>
        <begin position="42"/>
        <end position="61"/>
    </location>
</feature>
<protein>
    <submittedName>
        <fullName evidence="7">MFS transporter</fullName>
    </submittedName>
</protein>
<name>A0A5P5ZEV3_LACRH</name>
<comment type="caution">
    <text evidence="7">The sequence shown here is derived from an EMBL/GenBank/DDBJ whole genome shotgun (WGS) entry which is preliminary data.</text>
</comment>
<dbReference type="PANTHER" id="PTHR23513:SF11">
    <property type="entry name" value="STAPHYLOFERRIN A TRANSPORTER"/>
    <property type="match status" value="1"/>
</dbReference>
<evidence type="ECO:0000256" key="4">
    <source>
        <dbReference type="ARBA" id="ARBA00022989"/>
    </source>
</evidence>
<evidence type="ECO:0000256" key="2">
    <source>
        <dbReference type="ARBA" id="ARBA00022475"/>
    </source>
</evidence>
<dbReference type="GO" id="GO:0005886">
    <property type="term" value="C:plasma membrane"/>
    <property type="evidence" value="ECO:0007669"/>
    <property type="project" value="UniProtKB-SubCell"/>
</dbReference>
<feature type="transmembrane region" description="Helical" evidence="6">
    <location>
        <begin position="73"/>
        <end position="92"/>
    </location>
</feature>
<keyword evidence="5 6" id="KW-0472">Membrane</keyword>
<keyword evidence="3 6" id="KW-0812">Transmembrane</keyword>
<evidence type="ECO:0000256" key="6">
    <source>
        <dbReference type="SAM" id="Phobius"/>
    </source>
</evidence>
<feature type="transmembrane region" description="Helical" evidence="6">
    <location>
        <begin position="365"/>
        <end position="386"/>
    </location>
</feature>
<dbReference type="AlphaFoldDB" id="A0A5P5ZEV3"/>
<evidence type="ECO:0000313" key="7">
    <source>
        <dbReference type="EMBL" id="ONN73928.1"/>
    </source>
</evidence>
<keyword evidence="2" id="KW-1003">Cell membrane</keyword>